<dbReference type="Gene3D" id="3.60.40.10">
    <property type="entry name" value="PPM-type phosphatase domain"/>
    <property type="match status" value="1"/>
</dbReference>
<dbReference type="Gene3D" id="3.30.450.40">
    <property type="match status" value="1"/>
</dbReference>
<evidence type="ECO:0000313" key="4">
    <source>
        <dbReference type="EMBL" id="MBD3930599.1"/>
    </source>
</evidence>
<organism evidence="4 5">
    <name type="scientific">Streptomyces chumphonensis</name>
    <dbReference type="NCBI Taxonomy" id="1214925"/>
    <lineage>
        <taxon>Bacteria</taxon>
        <taxon>Bacillati</taxon>
        <taxon>Actinomycetota</taxon>
        <taxon>Actinomycetes</taxon>
        <taxon>Kitasatosporales</taxon>
        <taxon>Streptomycetaceae</taxon>
        <taxon>Streptomyces</taxon>
    </lineage>
</organism>
<keyword evidence="1" id="KW-0378">Hydrolase</keyword>
<feature type="domain" description="PPM-type phosphatase" evidence="3">
    <location>
        <begin position="266"/>
        <end position="477"/>
    </location>
</feature>
<evidence type="ECO:0000313" key="5">
    <source>
        <dbReference type="Proteomes" id="UP000632289"/>
    </source>
</evidence>
<accession>A0A927IBI5</accession>
<feature type="domain" description="GAF" evidence="2">
    <location>
        <begin position="74"/>
        <end position="245"/>
    </location>
</feature>
<sequence>MGKRQGVPAAQVGPGGGAVVLERRPTARRTLAGRGRGASAALRRTREALGTMLAPRDRLTWLNEASSRIGTTLDLEQTCQELADYAVPELADGAAVDVLDSILRGEQPVTPPAGRLPVTRAVAVSELPELDLEPDPVGDLSTRRSGSLVNPCLLEQRPVLVSRIEPHEYEMIAPTRNAALAMQRAGVHSYMAVPLVARGVFLGIADYVRAGTRPGFTRTDVSLAMELATKAAVYVDNARMYGRERQAVVSLQRSLLPRATPETPGLAVDTCYAPANEPQGVGGDWFDVVGLPGGRTALVVGDVMSHGMAAAATMGRLRAVARTLMNLDIAPERVLGRLDLAARDLEEDQVATCLVAVHDPVDRTYTLAAAGQVPPLVVDGRGNARYLEMPVGAPLGSGVIPYDAVELSAEEGDRLVLYTDGLIKTREDDLDHCLDLLRKRAGELLAGRMLGAEELVHAAPTGVHRFDEAVTVVSASCPGGDVLLRQWDLPGDGAAAGRARRLVREQLGRWRLEEMSDVTELVVSELVGNALRYGGGPGRLRLLRHSRLVVEVSDTGPDLPQIQHVSLNDEGGRGLQLVNLLCRRWGSCRTPLGKVVWAEQDIPLPAESD</sequence>
<dbReference type="GO" id="GO:0016791">
    <property type="term" value="F:phosphatase activity"/>
    <property type="evidence" value="ECO:0007669"/>
    <property type="project" value="TreeGrafter"/>
</dbReference>
<dbReference type="InterPro" id="IPR029016">
    <property type="entry name" value="GAF-like_dom_sf"/>
</dbReference>
<dbReference type="Pfam" id="PF07228">
    <property type="entry name" value="SpoIIE"/>
    <property type="match status" value="1"/>
</dbReference>
<evidence type="ECO:0000256" key="1">
    <source>
        <dbReference type="ARBA" id="ARBA00022801"/>
    </source>
</evidence>
<keyword evidence="5" id="KW-1185">Reference proteome</keyword>
<dbReference type="Proteomes" id="UP000632289">
    <property type="component" value="Unassembled WGS sequence"/>
</dbReference>
<dbReference type="SUPFAM" id="SSF55874">
    <property type="entry name" value="ATPase domain of HSP90 chaperone/DNA topoisomerase II/histidine kinase"/>
    <property type="match status" value="1"/>
</dbReference>
<dbReference type="AlphaFoldDB" id="A0A927IBI5"/>
<dbReference type="SMART" id="SM00331">
    <property type="entry name" value="PP2C_SIG"/>
    <property type="match status" value="1"/>
</dbReference>
<dbReference type="PANTHER" id="PTHR43156">
    <property type="entry name" value="STAGE II SPORULATION PROTEIN E-RELATED"/>
    <property type="match status" value="1"/>
</dbReference>
<reference evidence="4" key="1">
    <citation type="submission" date="2020-09" db="EMBL/GenBank/DDBJ databases">
        <title>Secondary metabolite and genome analysis of marine Streptomyces chumphonensis KK1-2T.</title>
        <authorList>
            <person name="Phongsopitanun W."/>
            <person name="Kanchanasin P."/>
            <person name="Pittayakhajonwut P."/>
            <person name="Suwanborirux K."/>
            <person name="Tanasupawat S."/>
        </authorList>
    </citation>
    <scope>NUCLEOTIDE SEQUENCE</scope>
    <source>
        <strain evidence="4">KK1-2</strain>
    </source>
</reference>
<dbReference type="PANTHER" id="PTHR43156:SF2">
    <property type="entry name" value="STAGE II SPORULATION PROTEIN E"/>
    <property type="match status" value="1"/>
</dbReference>
<dbReference type="FunFam" id="3.30.565.10:FF:000028">
    <property type="entry name" value="PAS sensor protein"/>
    <property type="match status" value="1"/>
</dbReference>
<dbReference type="InterPro" id="IPR003594">
    <property type="entry name" value="HATPase_dom"/>
</dbReference>
<dbReference type="CDD" id="cd16936">
    <property type="entry name" value="HATPase_RsbW-like"/>
    <property type="match status" value="1"/>
</dbReference>
<dbReference type="EMBL" id="JACXYU010000001">
    <property type="protein sequence ID" value="MBD3930599.1"/>
    <property type="molecule type" value="Genomic_DNA"/>
</dbReference>
<dbReference type="InterPro" id="IPR052016">
    <property type="entry name" value="Bact_Sigma-Reg"/>
</dbReference>
<gene>
    <name evidence="4" type="ORF">IF129_03290</name>
</gene>
<name>A0A927IBI5_9ACTN</name>
<dbReference type="InterPro" id="IPR003018">
    <property type="entry name" value="GAF"/>
</dbReference>
<dbReference type="Pfam" id="PF13581">
    <property type="entry name" value="HATPase_c_2"/>
    <property type="match status" value="1"/>
</dbReference>
<dbReference type="InterPro" id="IPR001932">
    <property type="entry name" value="PPM-type_phosphatase-like_dom"/>
</dbReference>
<dbReference type="SMART" id="SM00065">
    <property type="entry name" value="GAF"/>
    <property type="match status" value="1"/>
</dbReference>
<evidence type="ECO:0000259" key="2">
    <source>
        <dbReference type="SMART" id="SM00065"/>
    </source>
</evidence>
<dbReference type="Gene3D" id="3.30.565.10">
    <property type="entry name" value="Histidine kinase-like ATPase, C-terminal domain"/>
    <property type="match status" value="1"/>
</dbReference>
<protein>
    <submittedName>
        <fullName evidence="4">SpoIIE family protein phosphatase</fullName>
    </submittedName>
</protein>
<proteinExistence type="predicted"/>
<evidence type="ECO:0000259" key="3">
    <source>
        <dbReference type="SMART" id="SM00331"/>
    </source>
</evidence>
<comment type="caution">
    <text evidence="4">The sequence shown here is derived from an EMBL/GenBank/DDBJ whole genome shotgun (WGS) entry which is preliminary data.</text>
</comment>
<dbReference type="Pfam" id="PF01590">
    <property type="entry name" value="GAF"/>
    <property type="match status" value="1"/>
</dbReference>
<dbReference type="SUPFAM" id="SSF55781">
    <property type="entry name" value="GAF domain-like"/>
    <property type="match status" value="1"/>
</dbReference>
<dbReference type="FunFam" id="3.30.450.40:FF:000035">
    <property type="entry name" value="PAS sensor protein"/>
    <property type="match status" value="1"/>
</dbReference>
<dbReference type="InterPro" id="IPR036890">
    <property type="entry name" value="HATPase_C_sf"/>
</dbReference>
<dbReference type="InterPro" id="IPR036457">
    <property type="entry name" value="PPM-type-like_dom_sf"/>
</dbReference>
<dbReference type="SUPFAM" id="SSF81606">
    <property type="entry name" value="PP2C-like"/>
    <property type="match status" value="1"/>
</dbReference>